<evidence type="ECO:0000256" key="5">
    <source>
        <dbReference type="SAM" id="Coils"/>
    </source>
</evidence>
<dbReference type="GO" id="GO:0010506">
    <property type="term" value="P:regulation of autophagy"/>
    <property type="evidence" value="ECO:0007669"/>
    <property type="project" value="InterPro"/>
</dbReference>
<comment type="subcellular location">
    <subcellularLocation>
        <location evidence="1">Membrane</location>
    </subcellularLocation>
</comment>
<gene>
    <name evidence="7" type="ORF">DAT39_003553</name>
</gene>
<comment type="caution">
    <text evidence="7">The sequence shown here is derived from an EMBL/GenBank/DDBJ whole genome shotgun (WGS) entry which is preliminary data.</text>
</comment>
<feature type="coiled-coil region" evidence="5">
    <location>
        <begin position="72"/>
        <end position="106"/>
    </location>
</feature>
<keyword evidence="3 5" id="KW-0175">Coiled coil</keyword>
<reference evidence="7" key="1">
    <citation type="submission" date="2020-07" db="EMBL/GenBank/DDBJ databases">
        <title>Clarias magur genome sequencing, assembly and annotation.</title>
        <authorList>
            <person name="Kushwaha B."/>
            <person name="Kumar R."/>
            <person name="Das P."/>
            <person name="Joshi C.G."/>
            <person name="Kumar D."/>
            <person name="Nagpure N.S."/>
            <person name="Pandey M."/>
            <person name="Agarwal S."/>
            <person name="Srivastava S."/>
            <person name="Singh M."/>
            <person name="Sahoo L."/>
            <person name="Jayasankar P."/>
            <person name="Meher P.K."/>
            <person name="Koringa P.G."/>
            <person name="Iquebal M.A."/>
            <person name="Das S.P."/>
            <person name="Bit A."/>
            <person name="Patnaik S."/>
            <person name="Patel N."/>
            <person name="Shah T.M."/>
            <person name="Hinsu A."/>
            <person name="Jena J.K."/>
        </authorList>
    </citation>
    <scope>NUCLEOTIDE SEQUENCE</scope>
    <source>
        <strain evidence="7">CIFAMagur01</strain>
        <tissue evidence="7">Testis</tissue>
    </source>
</reference>
<proteinExistence type="predicted"/>
<dbReference type="GO" id="GO:0016020">
    <property type="term" value="C:membrane"/>
    <property type="evidence" value="ECO:0007669"/>
    <property type="project" value="UniProtKB-SubCell"/>
</dbReference>
<dbReference type="OrthoDB" id="10036174at2759"/>
<dbReference type="InterPro" id="IPR027881">
    <property type="entry name" value="SOGA_CC"/>
</dbReference>
<sequence length="387" mass="43775">DDSADMKCQLHFAKEESALMCKKLTKMAEECETMKEELSKYRLLYGDVDASQAATGTVNPAHTREAEVKVHLRLVEEEATLLSRRIVELEVENRGLRAEMNEMRERAGWGQEEEDEIMEGREKCRDTSLFKEKERDTYVVKHNGHPESLEKNEGNVQSVGVVKSHILRERSVDVVTNHPKDQNICNENGEKGQGCTISPKNPETLLTIRDQAMLVRSIIQFLIPPAKNSFSPMTNHNLSSKHPFHSKTEGDSQYLNNAWVLDPMMSPLTSGLEVLQAQLCAFVAKLDALVNAVLLTDLKAALQDLCRELQEEYQAGQQVAQQFAEAKAAWTVESTELRNIISRQESTSETNDFPDQKMALQKDYFEELQKLLDESHAAVIDLTSQLK</sequence>
<evidence type="ECO:0000256" key="4">
    <source>
        <dbReference type="ARBA" id="ARBA00023136"/>
    </source>
</evidence>
<keyword evidence="8" id="KW-1185">Reference proteome</keyword>
<evidence type="ECO:0000259" key="6">
    <source>
        <dbReference type="Pfam" id="PF11365"/>
    </source>
</evidence>
<protein>
    <submittedName>
        <fullName evidence="7">Protein SOGA1-like</fullName>
    </submittedName>
</protein>
<dbReference type="Pfam" id="PF11365">
    <property type="entry name" value="SOGA"/>
    <property type="match status" value="1"/>
</dbReference>
<evidence type="ECO:0000313" key="7">
    <source>
        <dbReference type="EMBL" id="KAF5906710.1"/>
    </source>
</evidence>
<dbReference type="EMBL" id="QNUK01000029">
    <property type="protein sequence ID" value="KAF5906710.1"/>
    <property type="molecule type" value="Genomic_DNA"/>
</dbReference>
<organism evidence="7 8">
    <name type="scientific">Clarias magur</name>
    <name type="common">Asian catfish</name>
    <name type="synonym">Macropteronotus magur</name>
    <dbReference type="NCBI Taxonomy" id="1594786"/>
    <lineage>
        <taxon>Eukaryota</taxon>
        <taxon>Metazoa</taxon>
        <taxon>Chordata</taxon>
        <taxon>Craniata</taxon>
        <taxon>Vertebrata</taxon>
        <taxon>Euteleostomi</taxon>
        <taxon>Actinopterygii</taxon>
        <taxon>Neopterygii</taxon>
        <taxon>Teleostei</taxon>
        <taxon>Ostariophysi</taxon>
        <taxon>Siluriformes</taxon>
        <taxon>Clariidae</taxon>
        <taxon>Clarias</taxon>
    </lineage>
</organism>
<evidence type="ECO:0000256" key="1">
    <source>
        <dbReference type="ARBA" id="ARBA00004370"/>
    </source>
</evidence>
<dbReference type="InterPro" id="IPR049885">
    <property type="entry name" value="MTCL1-3"/>
</dbReference>
<evidence type="ECO:0000313" key="8">
    <source>
        <dbReference type="Proteomes" id="UP000727407"/>
    </source>
</evidence>
<keyword evidence="4" id="KW-0472">Membrane</keyword>
<dbReference type="AlphaFoldDB" id="A0A8J4UZB0"/>
<name>A0A8J4UZB0_CLAMG</name>
<dbReference type="GO" id="GO:0005615">
    <property type="term" value="C:extracellular space"/>
    <property type="evidence" value="ECO:0007669"/>
    <property type="project" value="InterPro"/>
</dbReference>
<keyword evidence="2" id="KW-0597">Phosphoprotein</keyword>
<dbReference type="PANTHER" id="PTHR15742">
    <property type="entry name" value="GIRDIN"/>
    <property type="match status" value="1"/>
</dbReference>
<dbReference type="Proteomes" id="UP000727407">
    <property type="component" value="Unassembled WGS sequence"/>
</dbReference>
<feature type="non-terminal residue" evidence="7">
    <location>
        <position position="387"/>
    </location>
</feature>
<feature type="domain" description="SOGA coiled-coil" evidence="6">
    <location>
        <begin position="2"/>
        <end position="96"/>
    </location>
</feature>
<evidence type="ECO:0000256" key="2">
    <source>
        <dbReference type="ARBA" id="ARBA00022553"/>
    </source>
</evidence>
<feature type="non-terminal residue" evidence="7">
    <location>
        <position position="1"/>
    </location>
</feature>
<evidence type="ECO:0000256" key="3">
    <source>
        <dbReference type="ARBA" id="ARBA00023054"/>
    </source>
</evidence>
<feature type="coiled-coil region" evidence="5">
    <location>
        <begin position="292"/>
        <end position="319"/>
    </location>
</feature>
<accession>A0A8J4UZB0</accession>
<dbReference type="PANTHER" id="PTHR15742:SF1">
    <property type="entry name" value="PROTEIN SOGA1"/>
    <property type="match status" value="1"/>
</dbReference>